<dbReference type="InterPro" id="IPR010488">
    <property type="entry name" value="Zeta_toxin_domain"/>
</dbReference>
<evidence type="ECO:0000313" key="7">
    <source>
        <dbReference type="Proteomes" id="UP001152797"/>
    </source>
</evidence>
<dbReference type="EMBL" id="CAMXCT010006701">
    <property type="protein sequence ID" value="CAI4018584.1"/>
    <property type="molecule type" value="Genomic_DNA"/>
</dbReference>
<evidence type="ECO:0000256" key="1">
    <source>
        <dbReference type="ARBA" id="ARBA00022741"/>
    </source>
</evidence>
<keyword evidence="1" id="KW-0547">Nucleotide-binding</keyword>
<evidence type="ECO:0000313" key="5">
    <source>
        <dbReference type="EMBL" id="CAI4018584.1"/>
    </source>
</evidence>
<feature type="region of interest" description="Disordered" evidence="3">
    <location>
        <begin position="1"/>
        <end position="53"/>
    </location>
</feature>
<dbReference type="Gene3D" id="3.40.50.300">
    <property type="entry name" value="P-loop containing nucleotide triphosphate hydrolases"/>
    <property type="match status" value="1"/>
</dbReference>
<keyword evidence="6" id="KW-0560">Oxidoreductase</keyword>
<dbReference type="AlphaFoldDB" id="A0A9P1GPD2"/>
<keyword evidence="6" id="KW-0223">Dioxygenase</keyword>
<dbReference type="Proteomes" id="UP001152797">
    <property type="component" value="Unassembled WGS sequence"/>
</dbReference>
<comment type="caution">
    <text evidence="5">The sequence shown here is derived from an EMBL/GenBank/DDBJ whole genome shotgun (WGS) entry which is preliminary data.</text>
</comment>
<proteinExistence type="predicted"/>
<organism evidence="5">
    <name type="scientific">Cladocopium goreaui</name>
    <dbReference type="NCBI Taxonomy" id="2562237"/>
    <lineage>
        <taxon>Eukaryota</taxon>
        <taxon>Sar</taxon>
        <taxon>Alveolata</taxon>
        <taxon>Dinophyceae</taxon>
        <taxon>Suessiales</taxon>
        <taxon>Symbiodiniaceae</taxon>
        <taxon>Cladocopium</taxon>
    </lineage>
</organism>
<reference evidence="6 7" key="2">
    <citation type="submission" date="2024-05" db="EMBL/GenBank/DDBJ databases">
        <authorList>
            <person name="Chen Y."/>
            <person name="Shah S."/>
            <person name="Dougan E. K."/>
            <person name="Thang M."/>
            <person name="Chan C."/>
        </authorList>
    </citation>
    <scope>NUCLEOTIDE SEQUENCE [LARGE SCALE GENOMIC DNA]</scope>
</reference>
<keyword evidence="2" id="KW-0067">ATP-binding</keyword>
<evidence type="ECO:0000313" key="6">
    <source>
        <dbReference type="EMBL" id="CAL4805896.1"/>
    </source>
</evidence>
<dbReference type="Pfam" id="PF06414">
    <property type="entry name" value="Zeta_toxin"/>
    <property type="match status" value="1"/>
</dbReference>
<dbReference type="OrthoDB" id="411148at2759"/>
<dbReference type="InterPro" id="IPR027417">
    <property type="entry name" value="P-loop_NTPase"/>
</dbReference>
<feature type="domain" description="Zeta toxin" evidence="4">
    <location>
        <begin position="96"/>
        <end position="255"/>
    </location>
</feature>
<keyword evidence="7" id="KW-1185">Reference proteome</keyword>
<feature type="compositionally biased region" description="Low complexity" evidence="3">
    <location>
        <begin position="40"/>
        <end position="49"/>
    </location>
</feature>
<reference evidence="5" key="1">
    <citation type="submission" date="2022-10" db="EMBL/GenBank/DDBJ databases">
        <authorList>
            <person name="Chen Y."/>
            <person name="Dougan E. K."/>
            <person name="Chan C."/>
            <person name="Rhodes N."/>
            <person name="Thang M."/>
        </authorList>
    </citation>
    <scope>NUCLEOTIDE SEQUENCE</scope>
</reference>
<protein>
    <submittedName>
        <fullName evidence="6">Carotenoid 9,10(9',10')-cleavage dioxygenase 1</fullName>
    </submittedName>
</protein>
<dbReference type="EMBL" id="CAMXCT030006701">
    <property type="protein sequence ID" value="CAL4805896.1"/>
    <property type="molecule type" value="Genomic_DNA"/>
</dbReference>
<evidence type="ECO:0000259" key="4">
    <source>
        <dbReference type="Pfam" id="PF06414"/>
    </source>
</evidence>
<sequence>MMGQRKEGDTSAASTVDGQSPQSPRLSPRQSHLNVPPVPSESEASSEASGEVKRRRLTVVRGQIPAELEELLTKPFSEEEREHIFQSVGLTTVPQQLGKAPIALWLFGPPAAGKTSVSEEVEEDYFGAKGFAVSIDGSHVRDSHTGFQKVLKHGFDHQMIHADAWSKLKATKYVERLKEEIFQRAVQNRQNIKICDAAQKPERVKKMLKSLEDADFELHAMCLWVPEVAIRSRGQHRSAESGRVVCCSSTYASSSDATLALAKKWDEQIQTDTHYKSLVLLDNTPRQPLRISLEEFESRTRWLPEEAERHYIELLAEQD</sequence>
<evidence type="ECO:0000256" key="3">
    <source>
        <dbReference type="SAM" id="MobiDB-lite"/>
    </source>
</evidence>
<dbReference type="GO" id="GO:0005524">
    <property type="term" value="F:ATP binding"/>
    <property type="evidence" value="ECO:0007669"/>
    <property type="project" value="UniProtKB-KW"/>
</dbReference>
<dbReference type="GO" id="GO:0051213">
    <property type="term" value="F:dioxygenase activity"/>
    <property type="evidence" value="ECO:0007669"/>
    <property type="project" value="UniProtKB-KW"/>
</dbReference>
<dbReference type="EMBL" id="CAMXCT020006701">
    <property type="protein sequence ID" value="CAL1171959.1"/>
    <property type="molecule type" value="Genomic_DNA"/>
</dbReference>
<dbReference type="GO" id="GO:0016301">
    <property type="term" value="F:kinase activity"/>
    <property type="evidence" value="ECO:0007669"/>
    <property type="project" value="InterPro"/>
</dbReference>
<gene>
    <name evidence="5" type="ORF">C1SCF055_LOCUS43136</name>
</gene>
<feature type="compositionally biased region" description="Low complexity" evidence="3">
    <location>
        <begin position="19"/>
        <end position="31"/>
    </location>
</feature>
<accession>A0A9P1GPD2</accession>
<evidence type="ECO:0000256" key="2">
    <source>
        <dbReference type="ARBA" id="ARBA00022840"/>
    </source>
</evidence>
<dbReference type="SUPFAM" id="SSF52540">
    <property type="entry name" value="P-loop containing nucleoside triphosphate hydrolases"/>
    <property type="match status" value="1"/>
</dbReference>
<name>A0A9P1GPD2_9DINO</name>